<dbReference type="Proteomes" id="UP000228380">
    <property type="component" value="Chromosome 1"/>
</dbReference>
<dbReference type="PANTHER" id="PTHR46890">
    <property type="entry name" value="NON-LTR RETROLELEMENT REVERSE TRANSCRIPTASE-LIKE PROTEIN-RELATED"/>
    <property type="match status" value="1"/>
</dbReference>
<evidence type="ECO:0000313" key="1">
    <source>
        <dbReference type="Proteomes" id="UP000228380"/>
    </source>
</evidence>
<dbReference type="InterPro" id="IPR052343">
    <property type="entry name" value="Retrotransposon-Effector_Assoc"/>
</dbReference>
<evidence type="ECO:0000313" key="2">
    <source>
        <dbReference type="RefSeq" id="XP_038970947.1"/>
    </source>
</evidence>
<dbReference type="RefSeq" id="XP_038970947.1">
    <property type="nucleotide sequence ID" value="XM_039115019.1"/>
</dbReference>
<dbReference type="KEGG" id="pda:120104225"/>
<accession>A0A8B8ZCC2</accession>
<dbReference type="PANTHER" id="PTHR46890:SF48">
    <property type="entry name" value="RNA-DIRECTED DNA POLYMERASE"/>
    <property type="match status" value="1"/>
</dbReference>
<proteinExistence type="predicted"/>
<dbReference type="AlphaFoldDB" id="A0A8B8ZCC2"/>
<dbReference type="OrthoDB" id="680809at2759"/>
<name>A0A8B8ZCC2_PHODC</name>
<keyword evidence="1" id="KW-1185">Reference proteome</keyword>
<organism evidence="1 2">
    <name type="scientific">Phoenix dactylifera</name>
    <name type="common">Date palm</name>
    <dbReference type="NCBI Taxonomy" id="42345"/>
    <lineage>
        <taxon>Eukaryota</taxon>
        <taxon>Viridiplantae</taxon>
        <taxon>Streptophyta</taxon>
        <taxon>Embryophyta</taxon>
        <taxon>Tracheophyta</taxon>
        <taxon>Spermatophyta</taxon>
        <taxon>Magnoliopsida</taxon>
        <taxon>Liliopsida</taxon>
        <taxon>Arecaceae</taxon>
        <taxon>Coryphoideae</taxon>
        <taxon>Phoeniceae</taxon>
        <taxon>Phoenix</taxon>
    </lineage>
</organism>
<reference evidence="2" key="2">
    <citation type="submission" date="2025-08" db="UniProtKB">
        <authorList>
            <consortium name="RefSeq"/>
        </authorList>
    </citation>
    <scope>IDENTIFICATION</scope>
    <source>
        <tissue evidence="2">Young leaves</tissue>
    </source>
</reference>
<dbReference type="GeneID" id="120104225"/>
<sequence>MSDDPDMIRRIVESFLRARWTEQLGEGHRVEMSMPTVRVLEEEIRATMRSLVEDKRTFIILIPKRQDATEPGHFRPISLCTTLYKATAKILAIRLRDLLPRLISSELGAFIGGWSISENVLIAQEFMFDMGRAPMRRSLMGVELDMGGSMTGCGGTLCINLCRCLVFRRHEGLWVVSGLLLLPSS</sequence>
<gene>
    <name evidence="2" type="primary">LOC120104225</name>
</gene>
<protein>
    <submittedName>
        <fullName evidence="2">Uncharacterized protein LOC120104225</fullName>
    </submittedName>
</protein>
<reference evidence="1" key="1">
    <citation type="journal article" date="2019" name="Nat. Commun.">
        <title>Genome-wide association mapping of date palm fruit traits.</title>
        <authorList>
            <person name="Hazzouri K.M."/>
            <person name="Gros-Balthazard M."/>
            <person name="Flowers J.M."/>
            <person name="Copetti D."/>
            <person name="Lemansour A."/>
            <person name="Lebrun M."/>
            <person name="Masmoudi K."/>
            <person name="Ferrand S."/>
            <person name="Dhar M.I."/>
            <person name="Fresquez Z.A."/>
            <person name="Rosas U."/>
            <person name="Zhang J."/>
            <person name="Talag J."/>
            <person name="Lee S."/>
            <person name="Kudrna D."/>
            <person name="Powell R.F."/>
            <person name="Leitch I.J."/>
            <person name="Krueger R.R."/>
            <person name="Wing R.A."/>
            <person name="Amiri K.M.A."/>
            <person name="Purugganan M.D."/>
        </authorList>
    </citation>
    <scope>NUCLEOTIDE SEQUENCE [LARGE SCALE GENOMIC DNA]</scope>
    <source>
        <strain evidence="1">cv. Khalas</strain>
    </source>
</reference>